<dbReference type="EC" id="4.2.1.141" evidence="4"/>
<comment type="similarity">
    <text evidence="1">Belongs to the FAH family.</text>
</comment>
<evidence type="ECO:0000259" key="3">
    <source>
        <dbReference type="Pfam" id="PF01557"/>
    </source>
</evidence>
<dbReference type="PANTHER" id="PTHR42796:SF7">
    <property type="entry name" value="2-DEHYDRO-3-DEOXY-D-ARABINONATE DEHYDRATASE"/>
    <property type="match status" value="1"/>
</dbReference>
<dbReference type="PANTHER" id="PTHR42796">
    <property type="entry name" value="FUMARYLACETOACETATE HYDROLASE DOMAIN-CONTAINING PROTEIN 2A-RELATED"/>
    <property type="match status" value="1"/>
</dbReference>
<dbReference type="SUPFAM" id="SSF56529">
    <property type="entry name" value="FAH"/>
    <property type="match status" value="1"/>
</dbReference>
<dbReference type="Proteomes" id="UP000245468">
    <property type="component" value="Chromosome"/>
</dbReference>
<evidence type="ECO:0000313" key="5">
    <source>
        <dbReference type="Proteomes" id="UP000245468"/>
    </source>
</evidence>
<gene>
    <name evidence="4" type="primary">kdxD</name>
    <name evidence="4" type="ORF">HME7025_01774</name>
</gene>
<dbReference type="Pfam" id="PF01557">
    <property type="entry name" value="FAA_hydrolase"/>
    <property type="match status" value="1"/>
</dbReference>
<dbReference type="GO" id="GO:0046872">
    <property type="term" value="F:metal ion binding"/>
    <property type="evidence" value="ECO:0007669"/>
    <property type="project" value="UniProtKB-KW"/>
</dbReference>
<sequence length="279" mass="31265">MNYFKLYRTPHGHVIQSSQSDKSIFHQATSWDDFINQENLFEACAKAFAHGTEVNFGDIHLLHPVDQQEIWAAGVTYLRSKVARMEESKESGGDTFYDKVYSAPRPEIFYKGNSHRAVGQGGQVRIRKDSTWNVPEPELTLFVNAQGQLAGYTIGNDMSSRDIEGENPLYLPQAKVYDGAAGIGPCLLVTDKPLAPETVIDMRIFRDGNEVFQGDTQISQMKRTHAELVEYLTREMTFSKGTFLMTGTCVVPDHPFTLQSGDRIEIQIEPIGTLIQIVA</sequence>
<dbReference type="InterPro" id="IPR051121">
    <property type="entry name" value="FAH"/>
</dbReference>
<organism evidence="4 5">
    <name type="scientific">Aquirufa nivalisilvae</name>
    <dbReference type="NCBI Taxonomy" id="2516557"/>
    <lineage>
        <taxon>Bacteria</taxon>
        <taxon>Pseudomonadati</taxon>
        <taxon>Bacteroidota</taxon>
        <taxon>Cytophagia</taxon>
        <taxon>Cytophagales</taxon>
        <taxon>Flectobacillaceae</taxon>
        <taxon>Aquirufa</taxon>
    </lineage>
</organism>
<dbReference type="InterPro" id="IPR011234">
    <property type="entry name" value="Fumarylacetoacetase-like_C"/>
</dbReference>
<dbReference type="InterPro" id="IPR036663">
    <property type="entry name" value="Fumarylacetoacetase_C_sf"/>
</dbReference>
<dbReference type="EMBL" id="CP029346">
    <property type="protein sequence ID" value="AWL09626.1"/>
    <property type="molecule type" value="Genomic_DNA"/>
</dbReference>
<dbReference type="GO" id="GO:0044281">
    <property type="term" value="P:small molecule metabolic process"/>
    <property type="evidence" value="ECO:0007669"/>
    <property type="project" value="UniProtKB-ARBA"/>
</dbReference>
<evidence type="ECO:0000313" key="4">
    <source>
        <dbReference type="EMBL" id="AWL09626.1"/>
    </source>
</evidence>
<dbReference type="AlphaFoldDB" id="A0A2S2DW88"/>
<feature type="domain" description="Fumarylacetoacetase-like C-terminal" evidence="3">
    <location>
        <begin position="101"/>
        <end position="278"/>
    </location>
</feature>
<keyword evidence="4" id="KW-0456">Lyase</keyword>
<dbReference type="KEGG" id="psez:HME7025_01774"/>
<dbReference type="OrthoDB" id="9779415at2"/>
<proteinExistence type="inferred from homology"/>
<keyword evidence="2" id="KW-0479">Metal-binding</keyword>
<name>A0A2S2DW88_9BACT</name>
<accession>A0A2S2DW88</accession>
<evidence type="ECO:0000256" key="2">
    <source>
        <dbReference type="ARBA" id="ARBA00022723"/>
    </source>
</evidence>
<evidence type="ECO:0000256" key="1">
    <source>
        <dbReference type="ARBA" id="ARBA00010211"/>
    </source>
</evidence>
<dbReference type="GO" id="GO:0016829">
    <property type="term" value="F:lyase activity"/>
    <property type="evidence" value="ECO:0007669"/>
    <property type="project" value="UniProtKB-KW"/>
</dbReference>
<dbReference type="RefSeq" id="WP_109323301.1">
    <property type="nucleotide sequence ID" value="NZ_CP029346.1"/>
</dbReference>
<reference evidence="5" key="1">
    <citation type="submission" date="2018-05" db="EMBL/GenBank/DDBJ databases">
        <title>Pseudarcicella sp. HME7025 Genome sequencing and assembly.</title>
        <authorList>
            <person name="Kim H."/>
            <person name="Kang H."/>
            <person name="Joh K."/>
        </authorList>
    </citation>
    <scope>NUCLEOTIDE SEQUENCE [LARGE SCALE GENOMIC DNA]</scope>
    <source>
        <strain evidence="5">HME7025</strain>
    </source>
</reference>
<keyword evidence="5" id="KW-1185">Reference proteome</keyword>
<dbReference type="Gene3D" id="3.90.850.10">
    <property type="entry name" value="Fumarylacetoacetase-like, C-terminal domain"/>
    <property type="match status" value="1"/>
</dbReference>
<protein>
    <submittedName>
        <fullName evidence="4">2-dehydro-3-deoxy-D-arabinonate dehydratase</fullName>
        <ecNumber evidence="4">4.2.1.141</ecNumber>
    </submittedName>
</protein>